<reference evidence="1" key="1">
    <citation type="submission" date="2022-03" db="EMBL/GenBank/DDBJ databases">
        <title>ESBL-producing Moellerella wisconsensis and Escherichia marmotae isolated from wild game meat.</title>
        <authorList>
            <person name="Biggel M."/>
        </authorList>
    </citation>
    <scope>NUCLEOTIDE SEQUENCE</scope>
    <source>
        <strain evidence="1">W1</strain>
    </source>
</reference>
<name>A0ACD3YAW1_9GAMM</name>
<proteinExistence type="predicted"/>
<accession>A0ACD3YAW1</accession>
<dbReference type="EMBL" id="CP093255">
    <property type="protein sequence ID" value="UNH39816.1"/>
    <property type="molecule type" value="Genomic_DNA"/>
</dbReference>
<evidence type="ECO:0000313" key="1">
    <source>
        <dbReference type="EMBL" id="UNH39816.1"/>
    </source>
</evidence>
<organism evidence="1 2">
    <name type="scientific">Moellerella wisconsensis</name>
    <dbReference type="NCBI Taxonomy" id="158849"/>
    <lineage>
        <taxon>Bacteria</taxon>
        <taxon>Pseudomonadati</taxon>
        <taxon>Pseudomonadota</taxon>
        <taxon>Gammaproteobacteria</taxon>
        <taxon>Enterobacterales</taxon>
        <taxon>Morganellaceae</taxon>
        <taxon>Moellerella</taxon>
    </lineage>
</organism>
<sequence>MQARQDILIMKIILLSILILTSFNNYADENICEKLDYISDKEKVLIDSSQSGYKVIGKGKA</sequence>
<protein>
    <submittedName>
        <fullName evidence="1">Uncharacterized protein</fullName>
    </submittedName>
</protein>
<keyword evidence="2" id="KW-1185">Reference proteome</keyword>
<dbReference type="Proteomes" id="UP000829420">
    <property type="component" value="Chromosome"/>
</dbReference>
<gene>
    <name evidence="1" type="ORF">MNY70_05040</name>
</gene>
<evidence type="ECO:0000313" key="2">
    <source>
        <dbReference type="Proteomes" id="UP000829420"/>
    </source>
</evidence>